<sequence>MTGQSKLCGRQRSRNKGPCKQKLRNGKCYIHEDNVVRCGSTDTADGKSCGTPVILDGDRCHFHSVKEEDVTERVCTSCKQIKPLEDFSKNINGKYERASQCKECVNEVNNERQTSGDKICNICKLSKHVSFFGTNGHAKDGLRASCINCESIKDATRHSTLDGFANYLMRGVRSRDEACKIDEKFIIDQYEEQKHVCPGTGFQMRHLKTYDPDQLARHSDISWYNMSPDRIDPSIEYLKLNVQMTTWGYNNIKGERKEKIMVDMCQDIISFQKRTEVPKRVKISSIEEQFFKEKRDEAQTRLDKMFREIDIKFTKFCNKCTDRSDLIEEERKHLYRRSMTVDITLKQLYKMFEKQGGRCALSGRKLTTYTASVLRPGEKRSVLLETNHYNISLDRIDSTEGYNNDNVQIVCSIINAMKMDMPQPLFIKFADVIGEIAYIPEKVIIPEEDDTTSMKDNIA</sequence>
<accession>A0A481ZB30</accession>
<evidence type="ECO:0000313" key="1">
    <source>
        <dbReference type="EMBL" id="QBK93134.1"/>
    </source>
</evidence>
<dbReference type="Gene3D" id="3.30.40.220">
    <property type="match status" value="2"/>
</dbReference>
<organism evidence="1">
    <name type="scientific">Pithovirus LCPAC403</name>
    <dbReference type="NCBI Taxonomy" id="2506596"/>
    <lineage>
        <taxon>Viruses</taxon>
        <taxon>Pithoviruses</taxon>
    </lineage>
</organism>
<gene>
    <name evidence="1" type="ORF">LCPAC403_02680</name>
</gene>
<dbReference type="EMBL" id="MK500590">
    <property type="protein sequence ID" value="QBK93134.1"/>
    <property type="molecule type" value="Genomic_DNA"/>
</dbReference>
<reference evidence="1" key="1">
    <citation type="journal article" date="2019" name="MBio">
        <title>Virus Genomes from Deep Sea Sediments Expand the Ocean Megavirome and Support Independent Origins of Viral Gigantism.</title>
        <authorList>
            <person name="Backstrom D."/>
            <person name="Yutin N."/>
            <person name="Jorgensen S.L."/>
            <person name="Dharamshi J."/>
            <person name="Homa F."/>
            <person name="Zaremba-Niedwiedzka K."/>
            <person name="Spang A."/>
            <person name="Wolf Y.I."/>
            <person name="Koonin E.V."/>
            <person name="Ettema T.J."/>
        </authorList>
    </citation>
    <scope>NUCLEOTIDE SEQUENCE</scope>
</reference>
<protein>
    <submittedName>
        <fullName evidence="1">Stc1 domain protein</fullName>
    </submittedName>
</protein>
<name>A0A481ZB30_9VIRU</name>
<proteinExistence type="predicted"/>